<gene>
    <name evidence="1" type="ORF">ISN45_Aa07g013940</name>
</gene>
<name>A0A8T1Y4R2_9BRAS</name>
<dbReference type="Proteomes" id="UP000694240">
    <property type="component" value="Chromosome 12"/>
</dbReference>
<keyword evidence="2" id="KW-1185">Reference proteome</keyword>
<comment type="caution">
    <text evidence="1">The sequence shown here is derived from an EMBL/GenBank/DDBJ whole genome shotgun (WGS) entry which is preliminary data.</text>
</comment>
<proteinExistence type="predicted"/>
<evidence type="ECO:0000313" key="1">
    <source>
        <dbReference type="EMBL" id="KAG7541281.1"/>
    </source>
</evidence>
<evidence type="ECO:0000313" key="2">
    <source>
        <dbReference type="Proteomes" id="UP000694240"/>
    </source>
</evidence>
<dbReference type="EMBL" id="JAEFBK010000012">
    <property type="protein sequence ID" value="KAG7541281.1"/>
    <property type="molecule type" value="Genomic_DNA"/>
</dbReference>
<dbReference type="AlphaFoldDB" id="A0A8T1Y4R2"/>
<sequence length="83" mass="9212">MIAETGMVMVGVLGLWARFVRKPLLEFTGEMMQVISEVVSRMCQPDTTSYAPLSSTTNNPTPIVGRIIGRRCVLGFMKLIHIN</sequence>
<reference evidence="1 2" key="1">
    <citation type="submission" date="2020-12" db="EMBL/GenBank/DDBJ databases">
        <title>Concerted genomic and epigenomic changes stabilize Arabidopsis allopolyploids.</title>
        <authorList>
            <person name="Chen Z."/>
        </authorList>
    </citation>
    <scope>NUCLEOTIDE SEQUENCE [LARGE SCALE GENOMIC DNA]</scope>
    <source>
        <strain evidence="1">Allo738</strain>
        <tissue evidence="1">Leaf</tissue>
    </source>
</reference>
<organism evidence="1 2">
    <name type="scientific">Arabidopsis thaliana x Arabidopsis arenosa</name>
    <dbReference type="NCBI Taxonomy" id="1240361"/>
    <lineage>
        <taxon>Eukaryota</taxon>
        <taxon>Viridiplantae</taxon>
        <taxon>Streptophyta</taxon>
        <taxon>Embryophyta</taxon>
        <taxon>Tracheophyta</taxon>
        <taxon>Spermatophyta</taxon>
        <taxon>Magnoliopsida</taxon>
        <taxon>eudicotyledons</taxon>
        <taxon>Gunneridae</taxon>
        <taxon>Pentapetalae</taxon>
        <taxon>rosids</taxon>
        <taxon>malvids</taxon>
        <taxon>Brassicales</taxon>
        <taxon>Brassicaceae</taxon>
        <taxon>Camelineae</taxon>
        <taxon>Arabidopsis</taxon>
    </lineage>
</organism>
<accession>A0A8T1Y4R2</accession>
<protein>
    <submittedName>
        <fullName evidence="1">Uncharacterized protein</fullName>
    </submittedName>
</protein>